<feature type="region of interest" description="Disordered" evidence="1">
    <location>
        <begin position="227"/>
        <end position="280"/>
    </location>
</feature>
<dbReference type="EMBL" id="VIEB01000076">
    <property type="protein sequence ID" value="TQE08054.1"/>
    <property type="molecule type" value="Genomic_DNA"/>
</dbReference>
<dbReference type="STRING" id="106549.A0A540NAJ3"/>
<keyword evidence="5" id="KW-1185">Reference proteome</keyword>
<feature type="transmembrane region" description="Helical" evidence="2">
    <location>
        <begin position="1290"/>
        <end position="1309"/>
    </location>
</feature>
<gene>
    <name evidence="4" type="ORF">C1H46_006328</name>
</gene>
<dbReference type="Pfam" id="PF00397">
    <property type="entry name" value="WW"/>
    <property type="match status" value="1"/>
</dbReference>
<proteinExistence type="predicted"/>
<keyword evidence="2" id="KW-0812">Transmembrane</keyword>
<dbReference type="Gene3D" id="2.20.70.10">
    <property type="match status" value="1"/>
</dbReference>
<feature type="compositionally biased region" description="Basic residues" evidence="1">
    <location>
        <begin position="228"/>
        <end position="244"/>
    </location>
</feature>
<name>A0A540NAJ3_MALBA</name>
<dbReference type="SMART" id="SM00456">
    <property type="entry name" value="WW"/>
    <property type="match status" value="1"/>
</dbReference>
<evidence type="ECO:0000259" key="3">
    <source>
        <dbReference type="PROSITE" id="PS50020"/>
    </source>
</evidence>
<sequence length="1412" mass="159877">MSDPINWYQSQRSTTELWFAPVDPILPAPWTNVMDDSSGLTFYWNPETNVSQYEHPNSAPPPPPHPPDHYQIPYDYKPTFHSSDCTYRPPDYPASYMLELSLPSSYTSPIFLPHPAPPSVTYSDSIDGPQIPHSYATNPNFRDPHIYSPSSSYEQNSWVFDSENHLRFYDPHQVFPYGLDQGLDSPVHPAHATGNAFSMVRGVRHTSPKTSLKSVRAKHKLAVGSQVRMKRKAPSMSFHQRRQRNPVLPSFSATPSLPLVPLPHAHEQTSPTNRSTSTPTPIAIQKETDKHILIVLRQRLDAETLTMGGPEPPGQVLLHKRKTMTKSGHKWARRIQGCKPIFQVRQQRVKWKLFDKGRSFRQSEKDIRNYDVPAAQGYHQFQSDSITLVGDQSWIPLCNFQSNAIQVFDELPKRSIKVRMLNFLIFDLMEQFKSGMVINEYISCVLKALRAIRMLSFPFDKGGVLRELKIIGAVFNRIWQLTEVGIDIYYGLQDAHNIGQVYSVQVIAYQVLAVATLVALVTVKDVVQTGDFDSADGLSSHPRSIHSGRSLYIKRNLMVVVASHYQAIVNVTGLSVCISFASFDQQGCFVAPTSCINVAPYIALFFLDGFANWSNISANLWSTIGLRLVLVTARDTRLVCHISRYKSMVVAAVKILGHYCVISLSSSSSPFKIVMHKFTQDLVWHACEHELNHGFIIGGNLYAKCGLTLTVLVSLLISTRVLRISCAFFDISPESGKWRVAFETMVTLLDDQVRCSLLCKKIIHDDQHTSFILYHNEEAMPLLPPSLLGFSMDLMSMIFWCGMRSLAVINDAHNFFLVNSHLDHAKLLKALIGIKLLDEYWQEKSEATLGNTTVTGTVFPLNACRILTLPRVKRTLSTAIWDWVMKLCIRDDFVGVPLLRDWKYAVLGSFSWSKECAVDRQKSVVVKSSCFGASSSLQSLLHHAHKITEDIFPKLAIDFELSSPKIHAELLTSSAIVYQGSTETEGMKNYPFHFFTSAIPHSESAIRFFTDDIHAFLILNSVTACPRKGLLIATWIWTPRVFVWKTVSKASFAVVDFVRNHGTWRVTPDNKSMICSIVVCICQSSEIPIRSRKRDYSDVHFLEWIHLGDKDAVNFKYILAVPSAVPYVLENYYKTSQPNLMWYAIVLISESFDNNAQRYGSNLQKETKAISQALIHGIMASLAIPRYGFIVGSYRHKVDLQYLIGCITLLETWWQEQSLNSKLIPHTPEFPPAENLGRVEVFNGFVPNYFPYCFGISNLLTEHEVKAFEDAAEIYILLAHSPDMLLAMKWVLLVQHALSLAIFHAIYLPQELVVGDATKPIVLLLNAVKISVLQLFYSISQYLAKLHDFMLAGYGLMIFVFWEYTLKLILNMSMVHHCPNWLASFPDCCMPLSQFERLEDKPHLKGVGLMRL</sequence>
<protein>
    <recommendedName>
        <fullName evidence="3">WW domain-containing protein</fullName>
    </recommendedName>
</protein>
<organism evidence="4 5">
    <name type="scientific">Malus baccata</name>
    <name type="common">Siberian crab apple</name>
    <name type="synonym">Pyrus baccata</name>
    <dbReference type="NCBI Taxonomy" id="106549"/>
    <lineage>
        <taxon>Eukaryota</taxon>
        <taxon>Viridiplantae</taxon>
        <taxon>Streptophyta</taxon>
        <taxon>Embryophyta</taxon>
        <taxon>Tracheophyta</taxon>
        <taxon>Spermatophyta</taxon>
        <taxon>Magnoliopsida</taxon>
        <taxon>eudicotyledons</taxon>
        <taxon>Gunneridae</taxon>
        <taxon>Pentapetalae</taxon>
        <taxon>rosids</taxon>
        <taxon>fabids</taxon>
        <taxon>Rosales</taxon>
        <taxon>Rosaceae</taxon>
        <taxon>Amygdaloideae</taxon>
        <taxon>Maleae</taxon>
        <taxon>Malus</taxon>
    </lineage>
</organism>
<dbReference type="PROSITE" id="PS50020">
    <property type="entry name" value="WW_DOMAIN_2"/>
    <property type="match status" value="1"/>
</dbReference>
<feature type="transmembrane region" description="Helical" evidence="2">
    <location>
        <begin position="1321"/>
        <end position="1339"/>
    </location>
</feature>
<evidence type="ECO:0000313" key="5">
    <source>
        <dbReference type="Proteomes" id="UP000315295"/>
    </source>
</evidence>
<feature type="compositionally biased region" description="Low complexity" evidence="1">
    <location>
        <begin position="269"/>
        <end position="280"/>
    </location>
</feature>
<dbReference type="SUPFAM" id="SSF51045">
    <property type="entry name" value="WW domain"/>
    <property type="match status" value="1"/>
</dbReference>
<dbReference type="InterPro" id="IPR036020">
    <property type="entry name" value="WW_dom_sf"/>
</dbReference>
<evidence type="ECO:0000256" key="1">
    <source>
        <dbReference type="SAM" id="MobiDB-lite"/>
    </source>
</evidence>
<feature type="transmembrane region" description="Helical" evidence="2">
    <location>
        <begin position="1351"/>
        <end position="1370"/>
    </location>
</feature>
<keyword evidence="2" id="KW-0472">Membrane</keyword>
<evidence type="ECO:0000313" key="4">
    <source>
        <dbReference type="EMBL" id="TQE08054.1"/>
    </source>
</evidence>
<feature type="domain" description="WW" evidence="3">
    <location>
        <begin position="24"/>
        <end position="58"/>
    </location>
</feature>
<accession>A0A540NAJ3</accession>
<dbReference type="CDD" id="cd00201">
    <property type="entry name" value="WW"/>
    <property type="match status" value="1"/>
</dbReference>
<evidence type="ECO:0000256" key="2">
    <source>
        <dbReference type="SAM" id="Phobius"/>
    </source>
</evidence>
<keyword evidence="2" id="KW-1133">Transmembrane helix</keyword>
<reference evidence="4 5" key="1">
    <citation type="journal article" date="2019" name="G3 (Bethesda)">
        <title>Sequencing of a Wild Apple (Malus baccata) Genome Unravels the Differences Between Cultivated and Wild Apple Species Regarding Disease Resistance and Cold Tolerance.</title>
        <authorList>
            <person name="Chen X."/>
        </authorList>
    </citation>
    <scope>NUCLEOTIDE SEQUENCE [LARGE SCALE GENOMIC DNA]</scope>
    <source>
        <strain evidence="5">cv. Shandingzi</strain>
        <tissue evidence="4">Leaves</tissue>
    </source>
</reference>
<dbReference type="Proteomes" id="UP000315295">
    <property type="component" value="Unassembled WGS sequence"/>
</dbReference>
<dbReference type="InterPro" id="IPR001202">
    <property type="entry name" value="WW_dom"/>
</dbReference>
<comment type="caution">
    <text evidence="4">The sequence shown here is derived from an EMBL/GenBank/DDBJ whole genome shotgun (WGS) entry which is preliminary data.</text>
</comment>
<dbReference type="PROSITE" id="PS01159">
    <property type="entry name" value="WW_DOMAIN_1"/>
    <property type="match status" value="1"/>
</dbReference>